<keyword evidence="12" id="KW-0328">Glycosyltransferase</keyword>
<dbReference type="Gene3D" id="3.40.50.11720">
    <property type="entry name" value="3-Deoxy-D-manno-octulosonic-acid transferase, N-terminal domain"/>
    <property type="match status" value="1"/>
</dbReference>
<sequence>MMIVYNVIFCLLLPIILFKLHTSGSGGRGFGKRWREHFGFIPPVHADKPLWIHAASVGEVIVAKPLIQALRAKYPELTLVLTTTTRTGADEAAKLGNGVIHRYAPLDCPWMVRLFLRRTRPQALLVIETERWLNYMLACQRQQITVVIVNARLSPRSFQRYQRFPAFFRLWAEPVQQLLVQHADDAARFRALGVAEAKLHITGSIKFDMTFPDSVVSQGLALREAWGSRPVWIAASTHQGEDEPVLQAFKQVLAQMPAALLVLVPRHPQRFDAVAALCASQGFSAVRRSVAGQVLPTTQVYLGDTMGELPLMLAAADVAFVGGSLVPVGGHNLLEPAALGKPCLTGPHYFNFSDITLQLVQCGGAVVVQDAEALAVQVLDLLQNPGVCQRMGAAAQQVVAANRGALQRTLQALEQVLP</sequence>
<dbReference type="GO" id="GO:0043842">
    <property type="term" value="F:Kdo transferase activity"/>
    <property type="evidence" value="ECO:0007669"/>
    <property type="project" value="UniProtKB-EC"/>
</dbReference>
<dbReference type="RefSeq" id="WP_236501871.1">
    <property type="nucleotide sequence ID" value="NZ_CP091244.1"/>
</dbReference>
<dbReference type="PANTHER" id="PTHR42755">
    <property type="entry name" value="3-DEOXY-MANNO-OCTULOSONATE CYTIDYLYLTRANSFERASE"/>
    <property type="match status" value="1"/>
</dbReference>
<protein>
    <recommendedName>
        <fullName evidence="4 9">3-deoxy-D-manno-octulosonic acid transferase</fullName>
        <shortName evidence="9">Kdo transferase</shortName>
        <ecNumber evidence="3 9">2.4.99.12</ecNumber>
    </recommendedName>
    <alternativeName>
        <fullName evidence="7 9">Lipid IV(A) 3-deoxy-D-manno-octulosonic acid transferase</fullName>
    </alternativeName>
</protein>
<evidence type="ECO:0000256" key="9">
    <source>
        <dbReference type="RuleBase" id="RU365103"/>
    </source>
</evidence>
<evidence type="ECO:0000256" key="1">
    <source>
        <dbReference type="ARBA" id="ARBA00004196"/>
    </source>
</evidence>
<evidence type="ECO:0000259" key="10">
    <source>
        <dbReference type="Pfam" id="PF00534"/>
    </source>
</evidence>
<dbReference type="EMBL" id="CP091244">
    <property type="protein sequence ID" value="UJS26475.1"/>
    <property type="molecule type" value="Genomic_DNA"/>
</dbReference>
<dbReference type="PANTHER" id="PTHR42755:SF1">
    <property type="entry name" value="3-DEOXY-D-MANNO-OCTULOSONIC ACID TRANSFERASE, MITOCHONDRIAL-RELATED"/>
    <property type="match status" value="1"/>
</dbReference>
<dbReference type="SUPFAM" id="SSF53756">
    <property type="entry name" value="UDP-Glycosyltransferase/glycogen phosphorylase"/>
    <property type="match status" value="1"/>
</dbReference>
<evidence type="ECO:0000256" key="7">
    <source>
        <dbReference type="ARBA" id="ARBA00031445"/>
    </source>
</evidence>
<dbReference type="InterPro" id="IPR007507">
    <property type="entry name" value="Glycos_transf_N"/>
</dbReference>
<evidence type="ECO:0000259" key="11">
    <source>
        <dbReference type="Pfam" id="PF04413"/>
    </source>
</evidence>
<gene>
    <name evidence="12" type="primary">waaA</name>
    <name evidence="12" type="ORF">L2Y54_10650</name>
</gene>
<keyword evidence="5" id="KW-0472">Membrane</keyword>
<evidence type="ECO:0000256" key="2">
    <source>
        <dbReference type="ARBA" id="ARBA00004713"/>
    </source>
</evidence>
<comment type="catalytic activity">
    <reaction evidence="8 9">
        <text>lipid IVA (E. coli) + CMP-3-deoxy-beta-D-manno-octulosonate = alpha-Kdo-(2-&gt;6)-lipid IVA (E. coli) + CMP + H(+)</text>
        <dbReference type="Rhea" id="RHEA:28066"/>
        <dbReference type="ChEBI" id="CHEBI:15378"/>
        <dbReference type="ChEBI" id="CHEBI:58603"/>
        <dbReference type="ChEBI" id="CHEBI:60364"/>
        <dbReference type="ChEBI" id="CHEBI:60377"/>
        <dbReference type="ChEBI" id="CHEBI:85987"/>
        <dbReference type="EC" id="2.4.99.12"/>
    </reaction>
</comment>
<evidence type="ECO:0000313" key="12">
    <source>
        <dbReference type="EMBL" id="UJS26475.1"/>
    </source>
</evidence>
<dbReference type="Pfam" id="PF04413">
    <property type="entry name" value="Glycos_transf_N"/>
    <property type="match status" value="1"/>
</dbReference>
<keyword evidence="6 9" id="KW-0808">Transferase</keyword>
<dbReference type="InterPro" id="IPR001296">
    <property type="entry name" value="Glyco_trans_1"/>
</dbReference>
<dbReference type="EC" id="2.4.99.12" evidence="3 9"/>
<comment type="function">
    <text evidence="9">Involved in lipopolysaccharide (LPS) biosynthesis. Catalyzes the transfer of 3-deoxy-D-manno-octulosonate (Kdo) residue(s) from CMP-Kdo to lipid IV(A), the tetraacyldisaccharide-1,4'-bisphosphate precursor of lipid A.</text>
</comment>
<feature type="domain" description="3-deoxy-D-manno-octulosonic-acid transferase N-terminal" evidence="11">
    <location>
        <begin position="32"/>
        <end position="209"/>
    </location>
</feature>
<keyword evidence="9" id="KW-0448">Lipopolysaccharide biosynthesis</keyword>
<dbReference type="Proteomes" id="UP001054801">
    <property type="component" value="Chromosome"/>
</dbReference>
<keyword evidence="5" id="KW-0997">Cell inner membrane</keyword>
<dbReference type="Pfam" id="PF00534">
    <property type="entry name" value="Glycos_transf_1"/>
    <property type="match status" value="1"/>
</dbReference>
<evidence type="ECO:0000256" key="6">
    <source>
        <dbReference type="ARBA" id="ARBA00022679"/>
    </source>
</evidence>
<organism evidence="12 13">
    <name type="scientific">Thiothrix winogradskyi</name>
    <dbReference type="NCBI Taxonomy" id="96472"/>
    <lineage>
        <taxon>Bacteria</taxon>
        <taxon>Pseudomonadati</taxon>
        <taxon>Pseudomonadota</taxon>
        <taxon>Gammaproteobacteria</taxon>
        <taxon>Thiotrichales</taxon>
        <taxon>Thiotrichaceae</taxon>
        <taxon>Thiothrix</taxon>
    </lineage>
</organism>
<comment type="similarity">
    <text evidence="9">Belongs to the glycosyltransferase group 1 family.</text>
</comment>
<dbReference type="Gene3D" id="3.40.50.2000">
    <property type="entry name" value="Glycogen Phosphorylase B"/>
    <property type="match status" value="1"/>
</dbReference>
<evidence type="ECO:0000256" key="3">
    <source>
        <dbReference type="ARBA" id="ARBA00012621"/>
    </source>
</evidence>
<keyword evidence="9" id="KW-1003">Cell membrane</keyword>
<accession>A0ABY3T7M1</accession>
<keyword evidence="13" id="KW-1185">Reference proteome</keyword>
<reference evidence="12" key="1">
    <citation type="journal article" date="2022" name="Microorganisms">
        <title>Two New Species of Filamentous Sulfur Bacteria of the Genus Thiothrix, Thiothrix winogradskyi sp. nov. and 'Candidatus Thiothrix sulfatifontis' sp. nov.</title>
        <authorList>
            <person name="Ravin N.V."/>
            <person name="Rossetti S."/>
            <person name="Beletsky A.V."/>
            <person name="Kadnikov V.V."/>
            <person name="Rudenko T.S."/>
            <person name="Smolyakov D.D."/>
            <person name="Moskvitina M.I."/>
            <person name="Gureeva M.V."/>
            <person name="Mardanov A.V."/>
            <person name="Grabovich M.Y."/>
        </authorList>
    </citation>
    <scope>NUCLEOTIDE SEQUENCE</scope>
    <source>
        <strain evidence="12">CT3</strain>
    </source>
</reference>
<feature type="domain" description="Glycosyl transferase family 1" evidence="10">
    <location>
        <begin position="298"/>
        <end position="397"/>
    </location>
</feature>
<comment type="subcellular location">
    <subcellularLocation>
        <location evidence="1">Cell envelope</location>
    </subcellularLocation>
    <subcellularLocation>
        <location evidence="9">Cell membrane</location>
    </subcellularLocation>
</comment>
<evidence type="ECO:0000256" key="4">
    <source>
        <dbReference type="ARBA" id="ARBA00019077"/>
    </source>
</evidence>
<evidence type="ECO:0000256" key="5">
    <source>
        <dbReference type="ARBA" id="ARBA00022519"/>
    </source>
</evidence>
<evidence type="ECO:0000256" key="8">
    <source>
        <dbReference type="ARBA" id="ARBA00049183"/>
    </source>
</evidence>
<dbReference type="InterPro" id="IPR038107">
    <property type="entry name" value="Glycos_transf_N_sf"/>
</dbReference>
<name>A0ABY3T7M1_9GAMM</name>
<evidence type="ECO:0000313" key="13">
    <source>
        <dbReference type="Proteomes" id="UP001054801"/>
    </source>
</evidence>
<dbReference type="NCBIfam" id="NF004388">
    <property type="entry name" value="PRK05749.1-4"/>
    <property type="match status" value="1"/>
</dbReference>
<comment type="pathway">
    <text evidence="2 9">Bacterial outer membrane biogenesis; LPS core biosynthesis.</text>
</comment>
<dbReference type="InterPro" id="IPR039901">
    <property type="entry name" value="Kdotransferase"/>
</dbReference>
<proteinExistence type="inferred from homology"/>